<dbReference type="EMBL" id="FNTI01000001">
    <property type="protein sequence ID" value="SED70592.1"/>
    <property type="molecule type" value="Genomic_DNA"/>
</dbReference>
<dbReference type="PANTHER" id="PTHR33570:SF2">
    <property type="entry name" value="CARBOXYMUCONOLACTONE DECARBOXYLASE-LIKE DOMAIN-CONTAINING PROTEIN"/>
    <property type="match status" value="1"/>
</dbReference>
<dbReference type="Proteomes" id="UP000183208">
    <property type="component" value="Unassembled WGS sequence"/>
</dbReference>
<dbReference type="Gene3D" id="1.20.1290.10">
    <property type="entry name" value="AhpD-like"/>
    <property type="match status" value="1"/>
</dbReference>
<dbReference type="InterPro" id="IPR003779">
    <property type="entry name" value="CMD-like"/>
</dbReference>
<feature type="domain" description="Carboxymuconolactone decarboxylase-like" evidence="1">
    <location>
        <begin position="35"/>
        <end position="107"/>
    </location>
</feature>
<organism evidence="2 3">
    <name type="scientific">Bradyrhizobium lablabi</name>
    <dbReference type="NCBI Taxonomy" id="722472"/>
    <lineage>
        <taxon>Bacteria</taxon>
        <taxon>Pseudomonadati</taxon>
        <taxon>Pseudomonadota</taxon>
        <taxon>Alphaproteobacteria</taxon>
        <taxon>Hyphomicrobiales</taxon>
        <taxon>Nitrobacteraceae</taxon>
        <taxon>Bradyrhizobium</taxon>
    </lineage>
</organism>
<dbReference type="GO" id="GO:0051920">
    <property type="term" value="F:peroxiredoxin activity"/>
    <property type="evidence" value="ECO:0007669"/>
    <property type="project" value="InterPro"/>
</dbReference>
<evidence type="ECO:0000313" key="2">
    <source>
        <dbReference type="EMBL" id="SED70592.1"/>
    </source>
</evidence>
<dbReference type="SUPFAM" id="SSF69118">
    <property type="entry name" value="AhpD-like"/>
    <property type="match status" value="1"/>
</dbReference>
<evidence type="ECO:0000313" key="3">
    <source>
        <dbReference type="Proteomes" id="UP000183208"/>
    </source>
</evidence>
<dbReference type="InterPro" id="IPR029032">
    <property type="entry name" value="AhpD-like"/>
</dbReference>
<proteinExistence type="predicted"/>
<gene>
    <name evidence="2" type="ORF">SAMN05444171_4882</name>
</gene>
<protein>
    <submittedName>
        <fullName evidence="2">4-carboxymuconolactone decarboxylase</fullName>
    </submittedName>
</protein>
<dbReference type="AlphaFoldDB" id="A0A1M7CIV7"/>
<dbReference type="PANTHER" id="PTHR33570">
    <property type="entry name" value="4-CARBOXYMUCONOLACTONE DECARBOXYLASE FAMILY PROTEIN"/>
    <property type="match status" value="1"/>
</dbReference>
<dbReference type="OrthoDB" id="9801400at2"/>
<reference evidence="2 3" key="1">
    <citation type="submission" date="2016-10" db="EMBL/GenBank/DDBJ databases">
        <authorList>
            <person name="de Groot N.N."/>
        </authorList>
    </citation>
    <scope>NUCLEOTIDE SEQUENCE [LARGE SCALE GENOMIC DNA]</scope>
    <source>
        <strain evidence="2 3">GAS522</strain>
    </source>
</reference>
<evidence type="ECO:0000259" key="1">
    <source>
        <dbReference type="Pfam" id="PF02627"/>
    </source>
</evidence>
<accession>A0A1M7CIV7</accession>
<sequence>MDRNLFDRGLAKRRQVLGDAYVDRALENLDDFNRDFQRLATEYCWGEVWGDETLSPRERSILTLGMVAAIGKMGEFSNHVRGAITNGLSPNDLRAVLTQVTIYCGIAVGADCFVLTKSILDEHLKK</sequence>
<dbReference type="Pfam" id="PF02627">
    <property type="entry name" value="CMD"/>
    <property type="match status" value="1"/>
</dbReference>
<dbReference type="InterPro" id="IPR052512">
    <property type="entry name" value="4CMD/NDH-1_regulator"/>
</dbReference>
<name>A0A1M7CIV7_9BRAD</name>